<keyword evidence="3" id="KW-1185">Reference proteome</keyword>
<keyword evidence="1" id="KW-1133">Transmembrane helix</keyword>
<gene>
    <name evidence="2" type="ORF">R2Q92_02190</name>
</gene>
<keyword evidence="1" id="KW-0472">Membrane</keyword>
<feature type="transmembrane region" description="Helical" evidence="1">
    <location>
        <begin position="20"/>
        <end position="43"/>
    </location>
</feature>
<keyword evidence="1" id="KW-0812">Transmembrane</keyword>
<name>A0ABU5N3F7_9MICO</name>
<sequence>MSEDEEYAGYGEARQRRMKVVAWVTIVSLILVAGGSTILTLLFA</sequence>
<accession>A0ABU5N3F7</accession>
<evidence type="ECO:0000313" key="3">
    <source>
        <dbReference type="Proteomes" id="UP001291912"/>
    </source>
</evidence>
<reference evidence="2 3" key="1">
    <citation type="submission" date="2023-10" db="EMBL/GenBank/DDBJ databases">
        <title>Microbacterium xanthum sp. nov., isolated from seaweed.</title>
        <authorList>
            <person name="Lee S.D."/>
        </authorList>
    </citation>
    <scope>NUCLEOTIDE SEQUENCE [LARGE SCALE GENOMIC DNA]</scope>
    <source>
        <strain evidence="2 3">KCTC 19124</strain>
    </source>
</reference>
<protein>
    <submittedName>
        <fullName evidence="2">Uncharacterized protein</fullName>
    </submittedName>
</protein>
<comment type="caution">
    <text evidence="2">The sequence shown here is derived from an EMBL/GenBank/DDBJ whole genome shotgun (WGS) entry which is preliminary data.</text>
</comment>
<dbReference type="RefSeq" id="WP_277816624.1">
    <property type="nucleotide sequence ID" value="NZ_BAAAPT010000001.1"/>
</dbReference>
<evidence type="ECO:0000256" key="1">
    <source>
        <dbReference type="SAM" id="Phobius"/>
    </source>
</evidence>
<evidence type="ECO:0000313" key="2">
    <source>
        <dbReference type="EMBL" id="MDZ8160628.1"/>
    </source>
</evidence>
<organism evidence="2 3">
    <name type="scientific">Microbacterium aquimaris</name>
    <dbReference type="NCBI Taxonomy" id="459816"/>
    <lineage>
        <taxon>Bacteria</taxon>
        <taxon>Bacillati</taxon>
        <taxon>Actinomycetota</taxon>
        <taxon>Actinomycetes</taxon>
        <taxon>Micrococcales</taxon>
        <taxon>Microbacteriaceae</taxon>
        <taxon>Microbacterium</taxon>
    </lineage>
</organism>
<proteinExistence type="predicted"/>
<dbReference type="EMBL" id="JAWJYN010000001">
    <property type="protein sequence ID" value="MDZ8160628.1"/>
    <property type="molecule type" value="Genomic_DNA"/>
</dbReference>
<dbReference type="Proteomes" id="UP001291912">
    <property type="component" value="Unassembled WGS sequence"/>
</dbReference>